<sequence length="376" mass="41746">MPITRFPMSLIKNEESMEDADSSLSPHQAAKVHKQSIKGHNLNVHSLSGDFHQKPQGTPPRAATEKAFHHPFHLYSPPNTTTARISSALSPHLYQSSSSFSMANRGSQLPQYPSVESQMYKTESQDEGTPVARGLNSFVNMYAPPHDSIEQRQGQRQQHNTGYPVGSISTPLSPWEESVATWGPQSNPARIFMNSTPLPTEPSEGNTRDSVEHLEDPQFYREGPFAPSQESYSFTWDMKEDRTVVESNKPKRRKLTASERARTKALKLAGGACDNCRRKKKKCTHKDLTDIKSLEEGQLADEKVAGLQNKPPSVIDRDIQSRLYTYSGTNNSVLAYMGPEDDPGMHTPSDTPSFAGGGFNVPEFPLDTAEIGQQFE</sequence>
<reference evidence="5 6" key="1">
    <citation type="submission" date="2015-04" db="EMBL/GenBank/DDBJ databases">
        <authorList>
            <person name="Syromyatnikov M.Y."/>
            <person name="Popov V.N."/>
        </authorList>
    </citation>
    <scope>NUCLEOTIDE SEQUENCE [LARGE SCALE GENOMIC DNA]</scope>
    <source>
        <strain evidence="5">WF-38-12</strain>
    </source>
</reference>
<evidence type="ECO:0008006" key="7">
    <source>
        <dbReference type="Google" id="ProtNLM"/>
    </source>
</evidence>
<keyword evidence="2" id="KW-0804">Transcription</keyword>
<dbReference type="GO" id="GO:0000981">
    <property type="term" value="F:DNA-binding transcription factor activity, RNA polymerase II-specific"/>
    <property type="evidence" value="ECO:0007669"/>
    <property type="project" value="InterPro"/>
</dbReference>
<dbReference type="OrthoDB" id="4227589at2759"/>
<dbReference type="AlphaFoldDB" id="A0A0U1LXY7"/>
<evidence type="ECO:0000256" key="1">
    <source>
        <dbReference type="ARBA" id="ARBA00023015"/>
    </source>
</evidence>
<keyword evidence="1" id="KW-0805">Transcription regulation</keyword>
<evidence type="ECO:0000256" key="3">
    <source>
        <dbReference type="ARBA" id="ARBA00023242"/>
    </source>
</evidence>
<keyword evidence="3" id="KW-0539">Nucleus</keyword>
<proteinExistence type="predicted"/>
<dbReference type="EMBL" id="CVMT01000004">
    <property type="protein sequence ID" value="CRG88223.1"/>
    <property type="molecule type" value="Genomic_DNA"/>
</dbReference>
<name>A0A0U1LXY7_TALIS</name>
<organism evidence="5 6">
    <name type="scientific">Talaromyces islandicus</name>
    <name type="common">Penicillium islandicum</name>
    <dbReference type="NCBI Taxonomy" id="28573"/>
    <lineage>
        <taxon>Eukaryota</taxon>
        <taxon>Fungi</taxon>
        <taxon>Dikarya</taxon>
        <taxon>Ascomycota</taxon>
        <taxon>Pezizomycotina</taxon>
        <taxon>Eurotiomycetes</taxon>
        <taxon>Eurotiomycetidae</taxon>
        <taxon>Eurotiales</taxon>
        <taxon>Trichocomaceae</taxon>
        <taxon>Talaromyces</taxon>
        <taxon>Talaromyces sect. Islandici</taxon>
    </lineage>
</organism>
<dbReference type="InterPro" id="IPR001138">
    <property type="entry name" value="Zn2Cys6_DnaBD"/>
</dbReference>
<feature type="region of interest" description="Disordered" evidence="4">
    <location>
        <begin position="334"/>
        <end position="376"/>
    </location>
</feature>
<gene>
    <name evidence="5" type="ORF">PISL3812_05250</name>
</gene>
<evidence type="ECO:0000256" key="4">
    <source>
        <dbReference type="SAM" id="MobiDB-lite"/>
    </source>
</evidence>
<evidence type="ECO:0000313" key="5">
    <source>
        <dbReference type="EMBL" id="CRG88223.1"/>
    </source>
</evidence>
<accession>A0A0U1LXY7</accession>
<keyword evidence="6" id="KW-1185">Reference proteome</keyword>
<dbReference type="Proteomes" id="UP000054383">
    <property type="component" value="Unassembled WGS sequence"/>
</dbReference>
<evidence type="ECO:0000256" key="2">
    <source>
        <dbReference type="ARBA" id="ARBA00023163"/>
    </source>
</evidence>
<evidence type="ECO:0000313" key="6">
    <source>
        <dbReference type="Proteomes" id="UP000054383"/>
    </source>
</evidence>
<dbReference type="GO" id="GO:0008270">
    <property type="term" value="F:zinc ion binding"/>
    <property type="evidence" value="ECO:0007669"/>
    <property type="project" value="InterPro"/>
</dbReference>
<dbReference type="CDD" id="cd00067">
    <property type="entry name" value="GAL4"/>
    <property type="match status" value="1"/>
</dbReference>
<protein>
    <recommendedName>
        <fullName evidence="7">Zn(2)-C6 fungal-type domain-containing protein</fullName>
    </recommendedName>
</protein>